<sequence length="498" mass="56216">MYSVIYRTNPDLRPSALCSLLQRYGVGHIIECDSKCTPEVPSREDEVLLINGDHDISCAAIRQGTFRTARLPQTFAVWDSHLQEAVVAVRVSNRTFRESLAANPDLASTARALAQRKDLASTTYQDFCSNVASAVGGSFSDSGVHQYFAKVANGRGIQKLLDEIRMYQSLPTTLRDYYPRLLFSSEEDSGAVTMATEFRDCPNLRDLLLNNHISVAGAADILAQVLDYEYNHAFQQHKQPTPANYIRDYHFHRAWRRLTLSAEIDPIFGPLIAAPWLEVNGRRIASVPSMLLRLEQDAAVVNQRLDPGGVSPFVHADFHPGNILYDTTSDRFWLVDPRGYPVCDIYYDLGKLAQSSRSCYDLLHEGRHVVSYAVEGDTAVIDYEFVAPELRAEYRELHERLQPIVRRVLKVEEEHEREKDVDLRVRFNEAMHLCSLMPFHIHKNAAPSLAVPIFAAGATRLAEVMDILGIHMEECAKGHARGLERLEEMGSAEWRFEG</sequence>
<reference evidence="1" key="1">
    <citation type="journal article" date="2019" name="Beilstein J. Org. Chem.">
        <title>Nanangenines: drimane sesquiterpenoids as the dominant metabolite cohort of a novel Australian fungus, Aspergillus nanangensis.</title>
        <authorList>
            <person name="Lacey H.J."/>
            <person name="Gilchrist C.L.M."/>
            <person name="Crombie A."/>
            <person name="Kalaitzis J.A."/>
            <person name="Vuong D."/>
            <person name="Rutledge P.J."/>
            <person name="Turner P."/>
            <person name="Pitt J.I."/>
            <person name="Lacey E."/>
            <person name="Chooi Y.H."/>
            <person name="Piggott A.M."/>
        </authorList>
    </citation>
    <scope>NUCLEOTIDE SEQUENCE</scope>
    <source>
        <strain evidence="1">MST-FP2251</strain>
    </source>
</reference>
<accession>A0AAD4GP06</accession>
<evidence type="ECO:0008006" key="3">
    <source>
        <dbReference type="Google" id="ProtNLM"/>
    </source>
</evidence>
<protein>
    <recommendedName>
        <fullName evidence="3">Aminoglycoside phosphotransferase domain-containing protein</fullName>
    </recommendedName>
</protein>
<name>A0AAD4GP06_ASPNN</name>
<dbReference type="Gene3D" id="1.10.510.10">
    <property type="entry name" value="Transferase(Phosphotransferase) domain 1"/>
    <property type="match status" value="1"/>
</dbReference>
<proteinExistence type="predicted"/>
<evidence type="ECO:0000313" key="1">
    <source>
        <dbReference type="EMBL" id="KAF9884729.1"/>
    </source>
</evidence>
<evidence type="ECO:0000313" key="2">
    <source>
        <dbReference type="Proteomes" id="UP001194746"/>
    </source>
</evidence>
<dbReference type="Proteomes" id="UP001194746">
    <property type="component" value="Unassembled WGS sequence"/>
</dbReference>
<dbReference type="EMBL" id="VCAU01000113">
    <property type="protein sequence ID" value="KAF9884729.1"/>
    <property type="molecule type" value="Genomic_DNA"/>
</dbReference>
<comment type="caution">
    <text evidence="1">The sequence shown here is derived from an EMBL/GenBank/DDBJ whole genome shotgun (WGS) entry which is preliminary data.</text>
</comment>
<gene>
    <name evidence="1" type="ORF">FE257_001290</name>
</gene>
<reference evidence="1" key="2">
    <citation type="submission" date="2020-02" db="EMBL/GenBank/DDBJ databases">
        <authorList>
            <person name="Gilchrist C.L.M."/>
            <person name="Chooi Y.-H."/>
        </authorList>
    </citation>
    <scope>NUCLEOTIDE SEQUENCE</scope>
    <source>
        <strain evidence="1">MST-FP2251</strain>
    </source>
</reference>
<dbReference type="SUPFAM" id="SSF56112">
    <property type="entry name" value="Protein kinase-like (PK-like)"/>
    <property type="match status" value="1"/>
</dbReference>
<dbReference type="AlphaFoldDB" id="A0AAD4GP06"/>
<dbReference type="InterPro" id="IPR011009">
    <property type="entry name" value="Kinase-like_dom_sf"/>
</dbReference>
<keyword evidence="2" id="KW-1185">Reference proteome</keyword>
<organism evidence="1 2">
    <name type="scientific">Aspergillus nanangensis</name>
    <dbReference type="NCBI Taxonomy" id="2582783"/>
    <lineage>
        <taxon>Eukaryota</taxon>
        <taxon>Fungi</taxon>
        <taxon>Dikarya</taxon>
        <taxon>Ascomycota</taxon>
        <taxon>Pezizomycotina</taxon>
        <taxon>Eurotiomycetes</taxon>
        <taxon>Eurotiomycetidae</taxon>
        <taxon>Eurotiales</taxon>
        <taxon>Aspergillaceae</taxon>
        <taxon>Aspergillus</taxon>
        <taxon>Aspergillus subgen. Circumdati</taxon>
    </lineage>
</organism>